<dbReference type="InParanoid" id="A0A6P8R0Q6"/>
<dbReference type="SMART" id="SM00343">
    <property type="entry name" value="ZnF_C2HC"/>
    <property type="match status" value="1"/>
</dbReference>
<keyword evidence="5" id="KW-0546">Nucleotide metabolism</keyword>
<dbReference type="InterPro" id="IPR001969">
    <property type="entry name" value="Aspartic_peptidase_AS"/>
</dbReference>
<dbReference type="InterPro" id="IPR008181">
    <property type="entry name" value="dUTPase"/>
</dbReference>
<keyword evidence="10" id="KW-1185">Reference proteome</keyword>
<dbReference type="InterPro" id="IPR001995">
    <property type="entry name" value="Peptidase_A2_cat"/>
</dbReference>
<dbReference type="InterPro" id="IPR021109">
    <property type="entry name" value="Peptidase_aspartic_dom_sf"/>
</dbReference>
<organism evidence="10 11">
    <name type="scientific">Geotrypetes seraphini</name>
    <name type="common">Gaboon caecilian</name>
    <name type="synonym">Caecilia seraphini</name>
    <dbReference type="NCBI Taxonomy" id="260995"/>
    <lineage>
        <taxon>Eukaryota</taxon>
        <taxon>Metazoa</taxon>
        <taxon>Chordata</taxon>
        <taxon>Craniata</taxon>
        <taxon>Vertebrata</taxon>
        <taxon>Euteleostomi</taxon>
        <taxon>Amphibia</taxon>
        <taxon>Gymnophiona</taxon>
        <taxon>Geotrypetes</taxon>
    </lineage>
</organism>
<comment type="similarity">
    <text evidence="2">Belongs to the dUTPase family.</text>
</comment>
<dbReference type="UniPathway" id="UPA00610">
    <property type="reaction ID" value="UER00666"/>
</dbReference>
<dbReference type="InterPro" id="IPR033704">
    <property type="entry name" value="dUTPase_trimeric"/>
</dbReference>
<sequence length="691" mass="76967">MNQEQLLRFLAEERQKQGENLQAVLKANRDLWDRSQKQAKQQHDELVRAMGEQTKLLTQLLQCSATSTAGGPPGPVGGTYLDLAGSGKDISVQYPEERGEQARGDKSMGSQGQIPRIGWSKQERSLHKEAVRCYRCGKAGHTQRYCRVTRDLVIAQDPGAKVPKEYQLRVSVRGEKITALVDTGAEMSVMSRQLWKDVGDDQEAGLSKVPITCIHGKAQEYPVCSLVIEHGRKKIHMKVAVLNSTPYPLILGRDWLALAQAERPKGNQYPGKWVFGSHIGRKALASPEGRRGSWATRPKSWRPTIRWAPLSDKARAPTRAYSKAAGYDLYAAQDQVIPVRGRALIKTDIQVSPPPGAYLRVAPRSGLALHQSIDVAAGVIDPDFRGNVAVLLVNQGNSEYRVQMGDRIAQLLCERIWHPDIMQWSRLPETDRGERGFGSTGVGVPESSPQIEALNNPRGDRKATSLAELKAEVHKIKEELASARQDWETGLKSCTEASFQSWKVPIDPEQKRSREQVLTQCQQESEKLTRLMEQVSSQLKVVQGQVKEGQAQQQAVQHSVKEIKNTCGELTNRTGKAESWVVKQQAQEEQLEEHAQHFQKVLATFKGMDQDMNELREQIAQLGKEDLGGITQVIAALAQRVEGLEGPKDHSSGAAGGQREVALLRWPEDFEDPDPPPLSQERRGNKPRKRF</sequence>
<comment type="pathway">
    <text evidence="1">Pyrimidine metabolism; dUMP biosynthesis; dUMP from dCTP (dUTP route): step 2/2.</text>
</comment>
<evidence type="ECO:0000256" key="2">
    <source>
        <dbReference type="ARBA" id="ARBA00006581"/>
    </source>
</evidence>
<evidence type="ECO:0000256" key="1">
    <source>
        <dbReference type="ARBA" id="ARBA00005142"/>
    </source>
</evidence>
<dbReference type="SUPFAM" id="SSF51283">
    <property type="entry name" value="dUTPase-like"/>
    <property type="match status" value="1"/>
</dbReference>
<dbReference type="NCBIfam" id="TIGR00576">
    <property type="entry name" value="dut"/>
    <property type="match status" value="1"/>
</dbReference>
<dbReference type="GO" id="GO:0008270">
    <property type="term" value="F:zinc ion binding"/>
    <property type="evidence" value="ECO:0007669"/>
    <property type="project" value="UniProtKB-KW"/>
</dbReference>
<dbReference type="Pfam" id="PF00692">
    <property type="entry name" value="dUTPase"/>
    <property type="match status" value="1"/>
</dbReference>
<dbReference type="SUPFAM" id="SSF57756">
    <property type="entry name" value="Retrovirus zinc finger-like domains"/>
    <property type="match status" value="1"/>
</dbReference>
<dbReference type="InterPro" id="IPR029054">
    <property type="entry name" value="dUTPase-like"/>
</dbReference>
<protein>
    <recommendedName>
        <fullName evidence="3">dUTP diphosphatase</fullName>
        <ecNumber evidence="3">3.6.1.23</ecNumber>
    </recommendedName>
</protein>
<evidence type="ECO:0000256" key="6">
    <source>
        <dbReference type="PROSITE-ProRule" id="PRU00047"/>
    </source>
</evidence>
<evidence type="ECO:0000256" key="3">
    <source>
        <dbReference type="ARBA" id="ARBA00012379"/>
    </source>
</evidence>
<keyword evidence="6" id="KW-0863">Zinc-finger</keyword>
<keyword evidence="6" id="KW-0862">Zinc</keyword>
<name>A0A6P8R0Q6_GEOSA</name>
<accession>A0A6P8R0Q6</accession>
<dbReference type="Gene3D" id="2.70.40.10">
    <property type="match status" value="1"/>
</dbReference>
<dbReference type="KEGG" id="gsh:117357278"/>
<gene>
    <name evidence="11" type="primary">LOC117357278</name>
</gene>
<dbReference type="Proteomes" id="UP000515159">
    <property type="component" value="Chromosome 3"/>
</dbReference>
<dbReference type="EC" id="3.6.1.23" evidence="3"/>
<reference evidence="11" key="1">
    <citation type="submission" date="2025-08" db="UniProtKB">
        <authorList>
            <consortium name="RefSeq"/>
        </authorList>
    </citation>
    <scope>IDENTIFICATION</scope>
</reference>
<feature type="domain" description="CCHC-type" evidence="8">
    <location>
        <begin position="132"/>
        <end position="147"/>
    </location>
</feature>
<dbReference type="PROSITE" id="PS50158">
    <property type="entry name" value="ZF_CCHC"/>
    <property type="match status" value="1"/>
</dbReference>
<dbReference type="GO" id="GO:0003676">
    <property type="term" value="F:nucleic acid binding"/>
    <property type="evidence" value="ECO:0007669"/>
    <property type="project" value="InterPro"/>
</dbReference>
<evidence type="ECO:0000256" key="7">
    <source>
        <dbReference type="SAM" id="MobiDB-lite"/>
    </source>
</evidence>
<keyword evidence="6" id="KW-0479">Metal-binding</keyword>
<dbReference type="OrthoDB" id="419889at2759"/>
<dbReference type="Pfam" id="PF13975">
    <property type="entry name" value="gag-asp_proteas"/>
    <property type="match status" value="1"/>
</dbReference>
<dbReference type="PROSITE" id="PS50175">
    <property type="entry name" value="ASP_PROT_RETROV"/>
    <property type="match status" value="1"/>
</dbReference>
<evidence type="ECO:0000256" key="4">
    <source>
        <dbReference type="ARBA" id="ARBA00022801"/>
    </source>
</evidence>
<evidence type="ECO:0000313" key="10">
    <source>
        <dbReference type="Proteomes" id="UP000515159"/>
    </source>
</evidence>
<feature type="region of interest" description="Disordered" evidence="7">
    <location>
        <begin position="644"/>
        <end position="691"/>
    </location>
</feature>
<evidence type="ECO:0000313" key="11">
    <source>
        <dbReference type="RefSeq" id="XP_033793538.1"/>
    </source>
</evidence>
<dbReference type="GO" id="GO:0006508">
    <property type="term" value="P:proteolysis"/>
    <property type="evidence" value="ECO:0007669"/>
    <property type="project" value="InterPro"/>
</dbReference>
<dbReference type="GO" id="GO:0000287">
    <property type="term" value="F:magnesium ion binding"/>
    <property type="evidence" value="ECO:0007669"/>
    <property type="project" value="InterPro"/>
</dbReference>
<evidence type="ECO:0000259" key="9">
    <source>
        <dbReference type="PROSITE" id="PS50175"/>
    </source>
</evidence>
<dbReference type="CDD" id="cd07557">
    <property type="entry name" value="trimeric_dUTPase"/>
    <property type="match status" value="1"/>
</dbReference>
<dbReference type="InterPro" id="IPR036157">
    <property type="entry name" value="dUTPase-like_sf"/>
</dbReference>
<evidence type="ECO:0000259" key="8">
    <source>
        <dbReference type="PROSITE" id="PS50158"/>
    </source>
</evidence>
<dbReference type="AlphaFoldDB" id="A0A6P8R0Q6"/>
<dbReference type="GO" id="GO:0004170">
    <property type="term" value="F:dUTP diphosphatase activity"/>
    <property type="evidence" value="ECO:0007669"/>
    <property type="project" value="UniProtKB-EC"/>
</dbReference>
<dbReference type="RefSeq" id="XP_033793538.1">
    <property type="nucleotide sequence ID" value="XM_033937647.1"/>
</dbReference>
<feature type="domain" description="Peptidase A2" evidence="9">
    <location>
        <begin position="177"/>
        <end position="255"/>
    </location>
</feature>
<feature type="region of interest" description="Disordered" evidence="7">
    <location>
        <begin position="430"/>
        <end position="461"/>
    </location>
</feature>
<dbReference type="GO" id="GO:0004190">
    <property type="term" value="F:aspartic-type endopeptidase activity"/>
    <property type="evidence" value="ECO:0007669"/>
    <property type="project" value="InterPro"/>
</dbReference>
<proteinExistence type="inferred from homology"/>
<dbReference type="GO" id="GO:0046081">
    <property type="term" value="P:dUTP catabolic process"/>
    <property type="evidence" value="ECO:0007669"/>
    <property type="project" value="InterPro"/>
</dbReference>
<dbReference type="PROSITE" id="PS00141">
    <property type="entry name" value="ASP_PROTEASE"/>
    <property type="match status" value="1"/>
</dbReference>
<keyword evidence="4" id="KW-0378">Hydrolase</keyword>
<dbReference type="GeneID" id="117357278"/>
<dbReference type="SUPFAM" id="SSF50630">
    <property type="entry name" value="Acid proteases"/>
    <property type="match status" value="1"/>
</dbReference>
<dbReference type="GO" id="GO:0006226">
    <property type="term" value="P:dUMP biosynthetic process"/>
    <property type="evidence" value="ECO:0007669"/>
    <property type="project" value="UniProtKB-UniPathway"/>
</dbReference>
<dbReference type="NCBIfam" id="NF001862">
    <property type="entry name" value="PRK00601.1"/>
    <property type="match status" value="1"/>
</dbReference>
<dbReference type="Gene3D" id="2.40.70.10">
    <property type="entry name" value="Acid Proteases"/>
    <property type="match status" value="1"/>
</dbReference>
<dbReference type="PANTHER" id="PTHR11241">
    <property type="entry name" value="DEOXYURIDINE 5'-TRIPHOSPHATE NUCLEOTIDOHYDROLASE"/>
    <property type="match status" value="1"/>
</dbReference>
<dbReference type="PANTHER" id="PTHR11241:SF0">
    <property type="entry name" value="DEOXYURIDINE 5'-TRIPHOSPHATE NUCLEOTIDOHYDROLASE"/>
    <property type="match status" value="1"/>
</dbReference>
<evidence type="ECO:0000256" key="5">
    <source>
        <dbReference type="ARBA" id="ARBA00023080"/>
    </source>
</evidence>
<dbReference type="InterPro" id="IPR036875">
    <property type="entry name" value="Znf_CCHC_sf"/>
</dbReference>
<dbReference type="CDD" id="cd00303">
    <property type="entry name" value="retropepsin_like"/>
    <property type="match status" value="1"/>
</dbReference>
<dbReference type="InterPro" id="IPR001878">
    <property type="entry name" value="Znf_CCHC"/>
</dbReference>